<dbReference type="Gene3D" id="3.90.540.10">
    <property type="entry name" value="Colicin/pyocin, DNase domain"/>
    <property type="match status" value="1"/>
</dbReference>
<dbReference type="GO" id="GO:0004519">
    <property type="term" value="F:endonuclease activity"/>
    <property type="evidence" value="ECO:0007669"/>
    <property type="project" value="UniProtKB-KW"/>
</dbReference>
<evidence type="ECO:0000256" key="1">
    <source>
        <dbReference type="ARBA" id="ARBA00006811"/>
    </source>
</evidence>
<evidence type="ECO:0000313" key="11">
    <source>
        <dbReference type="EMBL" id="MBV4497153.1"/>
    </source>
</evidence>
<reference evidence="11" key="3">
    <citation type="submission" date="2021-06" db="EMBL/GenBank/DDBJ databases">
        <title>Updating the genus Pseudomonas: Description of 43 new species and partition of the Pseudomonas putida group.</title>
        <authorList>
            <person name="Girard L."/>
            <person name="Lood C."/>
            <person name="Vandamme P."/>
            <person name="Rokni-Zadeh H."/>
            <person name="Van Noort V."/>
            <person name="Hofte M."/>
            <person name="Lavigne R."/>
            <person name="De Mot R."/>
        </authorList>
    </citation>
    <scope>NUCLEOTIDE SEQUENCE</scope>
    <source>
        <strain evidence="11">SWRI12</strain>
    </source>
</reference>
<dbReference type="GO" id="GO:0019835">
    <property type="term" value="P:cytolysis"/>
    <property type="evidence" value="ECO:0007669"/>
    <property type="project" value="InterPro"/>
</dbReference>
<keyword evidence="7" id="KW-0078">Bacteriocin</keyword>
<evidence type="ECO:0000256" key="4">
    <source>
        <dbReference type="ARBA" id="ARBA00022759"/>
    </source>
</evidence>
<dbReference type="GO" id="GO:0042742">
    <property type="term" value="P:defense response to bacterium"/>
    <property type="evidence" value="ECO:0007669"/>
    <property type="project" value="UniProtKB-KW"/>
</dbReference>
<dbReference type="InterPro" id="IPR036302">
    <property type="entry name" value="Pyosin/cloacin_T_dom_sf"/>
</dbReference>
<proteinExistence type="inferred from homology"/>
<dbReference type="GO" id="GO:0005102">
    <property type="term" value="F:signaling receptor binding"/>
    <property type="evidence" value="ECO:0007669"/>
    <property type="project" value="InterPro"/>
</dbReference>
<comment type="caution">
    <text evidence="10">The sequence shown here is derived from an EMBL/GenBank/DDBJ whole genome shotgun (WGS) entry which is preliminary data.</text>
</comment>
<keyword evidence="8" id="KW-0175">Coiled coil</keyword>
<feature type="coiled-coil region" evidence="8">
    <location>
        <begin position="176"/>
        <end position="281"/>
    </location>
</feature>
<dbReference type="GO" id="GO:0016787">
    <property type="term" value="F:hydrolase activity"/>
    <property type="evidence" value="ECO:0007669"/>
    <property type="project" value="UniProtKB-KW"/>
</dbReference>
<dbReference type="PRINTS" id="PR01300">
    <property type="entry name" value="PYOCINKILLER"/>
</dbReference>
<keyword evidence="2" id="KW-0929">Antimicrobial</keyword>
<keyword evidence="4" id="KW-0255">Endonuclease</keyword>
<name>A0A923FC54_9PSED</name>
<evidence type="ECO:0000256" key="8">
    <source>
        <dbReference type="SAM" id="Coils"/>
    </source>
</evidence>
<evidence type="ECO:0000256" key="3">
    <source>
        <dbReference type="ARBA" id="ARBA00022722"/>
    </source>
</evidence>
<evidence type="ECO:0000313" key="10">
    <source>
        <dbReference type="EMBL" id="MBC3388706.1"/>
    </source>
</evidence>
<gene>
    <name evidence="11" type="ORF">HU715_017555</name>
    <name evidence="10" type="ORF">HU715_03475</name>
</gene>
<dbReference type="Proteomes" id="UP000636518">
    <property type="component" value="Unassembled WGS sequence"/>
</dbReference>
<feature type="domain" description="Pyosin/cloacin translocation" evidence="9">
    <location>
        <begin position="380"/>
        <end position="513"/>
    </location>
</feature>
<reference evidence="10 12" key="1">
    <citation type="journal article" date="2020" name="Microorganisms">
        <title>Reliable Identification of Environmental Pseudomonas Isolates Using the rpoD Gene.</title>
        <authorList>
            <consortium name="The Broad Institute Genome Sequencing Platform"/>
            <person name="Girard L."/>
            <person name="Lood C."/>
            <person name="Rokni-Zadeh H."/>
            <person name="van Noort V."/>
            <person name="Lavigne R."/>
            <person name="De Mot R."/>
        </authorList>
    </citation>
    <scope>NUCLEOTIDE SEQUENCE</scope>
    <source>
        <strain evidence="10 12">SWRI12</strain>
    </source>
</reference>
<evidence type="ECO:0000313" key="12">
    <source>
        <dbReference type="Proteomes" id="UP000636518"/>
    </source>
</evidence>
<dbReference type="AlphaFoldDB" id="A0A923FC54"/>
<evidence type="ECO:0000256" key="7">
    <source>
        <dbReference type="ARBA" id="ARBA00023048"/>
    </source>
</evidence>
<dbReference type="InterPro" id="IPR003060">
    <property type="entry name" value="Pyocin_killer"/>
</dbReference>
<evidence type="ECO:0000256" key="5">
    <source>
        <dbReference type="ARBA" id="ARBA00022801"/>
    </source>
</evidence>
<organism evidence="10">
    <name type="scientific">Pseudomonas zanjanensis</name>
    <dbReference type="NCBI Taxonomy" id="2745496"/>
    <lineage>
        <taxon>Bacteria</taxon>
        <taxon>Pseudomonadati</taxon>
        <taxon>Pseudomonadota</taxon>
        <taxon>Gammaproteobacteria</taxon>
        <taxon>Pseudomonadales</taxon>
        <taxon>Pseudomonadaceae</taxon>
        <taxon>Pseudomonas</taxon>
    </lineage>
</organism>
<keyword evidence="12" id="KW-1185">Reference proteome</keyword>
<accession>A0A923FC54</accession>
<keyword evidence="3" id="KW-0540">Nuclease</keyword>
<feature type="domain" description="Pyosin/cloacin translocation" evidence="9">
    <location>
        <begin position="644"/>
        <end position="778"/>
    </location>
</feature>
<dbReference type="InterPro" id="IPR016128">
    <property type="entry name" value="Pyosin/cloacin_T_dom"/>
</dbReference>
<keyword evidence="5" id="KW-0378">Hydrolase</keyword>
<dbReference type="RefSeq" id="WP_186705060.1">
    <property type="nucleotide sequence ID" value="NZ_JABWRB020000002.1"/>
</dbReference>
<dbReference type="SUPFAM" id="SSF54060">
    <property type="entry name" value="His-Me finger endonucleases"/>
    <property type="match status" value="1"/>
</dbReference>
<dbReference type="Pfam" id="PF06958">
    <property type="entry name" value="Pyocin_S"/>
    <property type="match status" value="2"/>
</dbReference>
<keyword evidence="6" id="KW-0044">Antibiotic</keyword>
<dbReference type="EMBL" id="JABWRB010000003">
    <property type="protein sequence ID" value="MBC3388706.1"/>
    <property type="molecule type" value="Genomic_DNA"/>
</dbReference>
<dbReference type="Pfam" id="PF21431">
    <property type="entry name" value="Col-Pyo_DNase"/>
    <property type="match status" value="1"/>
</dbReference>
<dbReference type="SUPFAM" id="SSF69369">
    <property type="entry name" value="Cloacin translocation domain"/>
    <property type="match status" value="2"/>
</dbReference>
<dbReference type="GO" id="GO:0031640">
    <property type="term" value="P:killing of cells of another organism"/>
    <property type="evidence" value="ECO:0007669"/>
    <property type="project" value="UniProtKB-KW"/>
</dbReference>
<evidence type="ECO:0000256" key="6">
    <source>
        <dbReference type="ARBA" id="ARBA00023022"/>
    </source>
</evidence>
<dbReference type="InterPro" id="IPR044925">
    <property type="entry name" value="His-Me_finger_sf"/>
</dbReference>
<dbReference type="InterPro" id="IPR037146">
    <property type="entry name" value="Colicin/pyocin_DNase_dom_sf"/>
</dbReference>
<reference evidence="10" key="2">
    <citation type="submission" date="2020-07" db="EMBL/GenBank/DDBJ databases">
        <authorList>
            <person name="Lood C."/>
            <person name="Girard L."/>
        </authorList>
    </citation>
    <scope>NUCLEOTIDE SEQUENCE</scope>
    <source>
        <strain evidence="10">SWRI12</strain>
    </source>
</reference>
<evidence type="ECO:0000259" key="9">
    <source>
        <dbReference type="Pfam" id="PF06958"/>
    </source>
</evidence>
<evidence type="ECO:0000256" key="2">
    <source>
        <dbReference type="ARBA" id="ARBA00022529"/>
    </source>
</evidence>
<sequence>MQQEKNILVNRGIPRTPSSSNGYGFSARGVSGPDHSDRAYDAVDYAIDWLDESNTSTEELFKENIKNITHITNAELAKTRAAVAAVVPRGTDAAEIELRTLKLQLFKARKDHQEHIAIANLYYGHDPLTHKFKDARRKGFELVGRRGGQRAYYKAISKWNVSYAAAYEAKFLAEQIKLLDARLTAHNKAIAQANAKKAAEARAKAQVEAKRVAQEQARKAAEAEAKRAAEERARIARIAATVAAKQAHDAAMALWEAERWAAAEELEAEEARRQAEVQKARQPARATRTFPVSGAAAAAGPVFTIAGGTFAPNRVTASGITDELRTAVSATLKTVTAMASPTVAWFASLIDPSELGNEERYALSVPLSELAPANTDDLLAVATSKGEVNLPVVLGSMTADDEMMFVVASADGTSVPSSVPVRLATLDPHSNVYKSYSPDGSSTLMTWTPIVKETDASTTLPSIVPKIDLYEGGTPWAITGGVEKNPDLEDYDFGSGFVTVFPVESGIPPIYTVFNNSSEWASAEEARQAAEAEILRVAQAQVLEQVLAGRAYPIPGAAAAAGPVFTLVGSSLAISSEATLAIQAALRAAVAMAIESLTAVAVPTLAGFAALLYSPKLANGELPERYAFSTPLSELAPIQHHDFHAIAAADGFVDLPVRLTSQATVDGQSEILVINTDGITHSSKVKVVPVTYSAQQNLYTATTEETPPRTLTWTPVVQPGNSSTTLPAEPPAPPVYTGASVTPIEGRIDPFPEITADSFDDYVFVFPIDSGLPPLYVMFRDRREDPGVALGTGAPVSGGWMDAASQGEGSPIPSQIADQLRGKEFRNFRKFREAFWKAVAGDPILSQQFNSRNLVEMKKGRSAYTKETEQIGARTKYELHHKQYISLNGGVYDIDNITLATPKRHIEIHREHKQ</sequence>
<comment type="similarity">
    <text evidence="1">Belongs to the colicin/pyosin nuclease family.</text>
</comment>
<dbReference type="EMBL" id="JABWRB020000002">
    <property type="protein sequence ID" value="MBV4497153.1"/>
    <property type="molecule type" value="Genomic_DNA"/>
</dbReference>
<protein>
    <submittedName>
        <fullName evidence="10">S-type pyocin domain-containing protein</fullName>
    </submittedName>
</protein>